<gene>
    <name evidence="2" type="ORF">BDA99DRAFT_534493</name>
</gene>
<feature type="transmembrane region" description="Helical" evidence="1">
    <location>
        <begin position="118"/>
        <end position="139"/>
    </location>
</feature>
<protein>
    <submittedName>
        <fullName evidence="2">Uncharacterized protein</fullName>
    </submittedName>
</protein>
<reference evidence="2" key="2">
    <citation type="submission" date="2023-02" db="EMBL/GenBank/DDBJ databases">
        <authorList>
            <consortium name="DOE Joint Genome Institute"/>
            <person name="Mondo S.J."/>
            <person name="Chang Y."/>
            <person name="Wang Y."/>
            <person name="Ahrendt S."/>
            <person name="Andreopoulos W."/>
            <person name="Barry K."/>
            <person name="Beard J."/>
            <person name="Benny G.L."/>
            <person name="Blankenship S."/>
            <person name="Bonito G."/>
            <person name="Cuomo C."/>
            <person name="Desiro A."/>
            <person name="Gervers K.A."/>
            <person name="Hundley H."/>
            <person name="Kuo A."/>
            <person name="LaButti K."/>
            <person name="Lang B.F."/>
            <person name="Lipzen A."/>
            <person name="O'Donnell K."/>
            <person name="Pangilinan J."/>
            <person name="Reynolds N."/>
            <person name="Sandor L."/>
            <person name="Smith M.W."/>
            <person name="Tsang A."/>
            <person name="Grigoriev I.V."/>
            <person name="Stajich J.E."/>
            <person name="Spatafora J.W."/>
        </authorList>
    </citation>
    <scope>NUCLEOTIDE SEQUENCE</scope>
    <source>
        <strain evidence="2">RSA 2281</strain>
    </source>
</reference>
<comment type="caution">
    <text evidence="2">The sequence shown here is derived from an EMBL/GenBank/DDBJ whole genome shotgun (WGS) entry which is preliminary data.</text>
</comment>
<keyword evidence="1" id="KW-1133">Transmembrane helix</keyword>
<sequence length="195" mass="23102">MPYNDVFAVYYDGSYNIHVFEKALRFLIQFLYQPGDDYYDNYHRYRNRQYHSRCIRYNSNTIIFITMLGTKGFAFSIKNVIGIEKNKSFLSYFQLHRTCWCMSVILIPSFQVGCPDRFFLLIGLKVSAIIFLMLVALYLSENTIKQVNQSQKHVLLQYFFNVITTITKIPDLPVFYVTTSHTILFISHSNYNRIQ</sequence>
<evidence type="ECO:0000256" key="1">
    <source>
        <dbReference type="SAM" id="Phobius"/>
    </source>
</evidence>
<dbReference type="EMBL" id="JAIXMP010000007">
    <property type="protein sequence ID" value="KAI9270382.1"/>
    <property type="molecule type" value="Genomic_DNA"/>
</dbReference>
<evidence type="ECO:0000313" key="3">
    <source>
        <dbReference type="Proteomes" id="UP001209540"/>
    </source>
</evidence>
<accession>A0AAD5K595</accession>
<keyword evidence="1" id="KW-0812">Transmembrane</keyword>
<keyword evidence="1" id="KW-0472">Membrane</keyword>
<organism evidence="2 3">
    <name type="scientific">Phascolomyces articulosus</name>
    <dbReference type="NCBI Taxonomy" id="60185"/>
    <lineage>
        <taxon>Eukaryota</taxon>
        <taxon>Fungi</taxon>
        <taxon>Fungi incertae sedis</taxon>
        <taxon>Mucoromycota</taxon>
        <taxon>Mucoromycotina</taxon>
        <taxon>Mucoromycetes</taxon>
        <taxon>Mucorales</taxon>
        <taxon>Lichtheimiaceae</taxon>
        <taxon>Phascolomyces</taxon>
    </lineage>
</organism>
<reference evidence="2" key="1">
    <citation type="journal article" date="2022" name="IScience">
        <title>Evolution of zygomycete secretomes and the origins of terrestrial fungal ecologies.</title>
        <authorList>
            <person name="Chang Y."/>
            <person name="Wang Y."/>
            <person name="Mondo S."/>
            <person name="Ahrendt S."/>
            <person name="Andreopoulos W."/>
            <person name="Barry K."/>
            <person name="Beard J."/>
            <person name="Benny G.L."/>
            <person name="Blankenship S."/>
            <person name="Bonito G."/>
            <person name="Cuomo C."/>
            <person name="Desiro A."/>
            <person name="Gervers K.A."/>
            <person name="Hundley H."/>
            <person name="Kuo A."/>
            <person name="LaButti K."/>
            <person name="Lang B.F."/>
            <person name="Lipzen A."/>
            <person name="O'Donnell K."/>
            <person name="Pangilinan J."/>
            <person name="Reynolds N."/>
            <person name="Sandor L."/>
            <person name="Smith M.E."/>
            <person name="Tsang A."/>
            <person name="Grigoriev I.V."/>
            <person name="Stajich J.E."/>
            <person name="Spatafora J.W."/>
        </authorList>
    </citation>
    <scope>NUCLEOTIDE SEQUENCE</scope>
    <source>
        <strain evidence="2">RSA 2281</strain>
    </source>
</reference>
<dbReference type="Proteomes" id="UP001209540">
    <property type="component" value="Unassembled WGS sequence"/>
</dbReference>
<proteinExistence type="predicted"/>
<keyword evidence="3" id="KW-1185">Reference proteome</keyword>
<name>A0AAD5K595_9FUNG</name>
<dbReference type="AlphaFoldDB" id="A0AAD5K595"/>
<evidence type="ECO:0000313" key="2">
    <source>
        <dbReference type="EMBL" id="KAI9270382.1"/>
    </source>
</evidence>